<reference evidence="2 3" key="1">
    <citation type="submission" date="2016-10" db="EMBL/GenBank/DDBJ databases">
        <authorList>
            <person name="de Groot N.N."/>
        </authorList>
    </citation>
    <scope>NUCLEOTIDE SEQUENCE [LARGE SCALE GENOMIC DNA]</scope>
    <source>
        <strain evidence="2 3">DSM 2784</strain>
    </source>
</reference>
<organism evidence="2 3">
    <name type="scientific">Acidaminobacter hydrogenoformans DSM 2784</name>
    <dbReference type="NCBI Taxonomy" id="1120920"/>
    <lineage>
        <taxon>Bacteria</taxon>
        <taxon>Bacillati</taxon>
        <taxon>Bacillota</taxon>
        <taxon>Clostridia</taxon>
        <taxon>Peptostreptococcales</taxon>
        <taxon>Acidaminobacteraceae</taxon>
        <taxon>Acidaminobacter</taxon>
    </lineage>
</organism>
<protein>
    <submittedName>
        <fullName evidence="2">Uncharacterized protein</fullName>
    </submittedName>
</protein>
<evidence type="ECO:0000256" key="1">
    <source>
        <dbReference type="SAM" id="Phobius"/>
    </source>
</evidence>
<evidence type="ECO:0000313" key="2">
    <source>
        <dbReference type="EMBL" id="SCZ80733.1"/>
    </source>
</evidence>
<keyword evidence="1" id="KW-0472">Membrane</keyword>
<sequence length="60" mass="6404">MLNTKAFRKAGLLVMLITLLIAVVTSRLGLSGYVRLALLTFGFGAGFMLVFVAGFLPPSE</sequence>
<dbReference type="Proteomes" id="UP000199208">
    <property type="component" value="Unassembled WGS sequence"/>
</dbReference>
<feature type="transmembrane region" description="Helical" evidence="1">
    <location>
        <begin position="36"/>
        <end position="56"/>
    </location>
</feature>
<keyword evidence="3" id="KW-1185">Reference proteome</keyword>
<proteinExistence type="predicted"/>
<name>A0A1G5S337_9FIRM</name>
<evidence type="ECO:0000313" key="3">
    <source>
        <dbReference type="Proteomes" id="UP000199208"/>
    </source>
</evidence>
<gene>
    <name evidence="2" type="ORF">SAMN03080599_02417</name>
</gene>
<keyword evidence="1" id="KW-0812">Transmembrane</keyword>
<dbReference type="EMBL" id="FMWL01000014">
    <property type="protein sequence ID" value="SCZ80733.1"/>
    <property type="molecule type" value="Genomic_DNA"/>
</dbReference>
<accession>A0A1G5S337</accession>
<dbReference type="RefSeq" id="WP_092591853.1">
    <property type="nucleotide sequence ID" value="NZ_FMWL01000014.1"/>
</dbReference>
<keyword evidence="1" id="KW-1133">Transmembrane helix</keyword>
<dbReference type="AlphaFoldDB" id="A0A1G5S337"/>
<dbReference type="STRING" id="1120920.SAMN03080599_02417"/>